<dbReference type="EMBL" id="JAQIZT010000012">
    <property type="protein sequence ID" value="KAJ6976930.1"/>
    <property type="molecule type" value="Genomic_DNA"/>
</dbReference>
<feature type="transmembrane region" description="Helical" evidence="1">
    <location>
        <begin position="95"/>
        <end position="115"/>
    </location>
</feature>
<keyword evidence="1" id="KW-1133">Transmembrane helix</keyword>
<organism evidence="2 3">
    <name type="scientific">Populus alba x Populus x berolinensis</name>
    <dbReference type="NCBI Taxonomy" id="444605"/>
    <lineage>
        <taxon>Eukaryota</taxon>
        <taxon>Viridiplantae</taxon>
        <taxon>Streptophyta</taxon>
        <taxon>Embryophyta</taxon>
        <taxon>Tracheophyta</taxon>
        <taxon>Spermatophyta</taxon>
        <taxon>Magnoliopsida</taxon>
        <taxon>eudicotyledons</taxon>
        <taxon>Gunneridae</taxon>
        <taxon>Pentapetalae</taxon>
        <taxon>rosids</taxon>
        <taxon>fabids</taxon>
        <taxon>Malpighiales</taxon>
        <taxon>Salicaceae</taxon>
        <taxon>Saliceae</taxon>
        <taxon>Populus</taxon>
    </lineage>
</organism>
<accession>A0AAD6M184</accession>
<dbReference type="AlphaFoldDB" id="A0AAD6M184"/>
<sequence length="119" mass="13012">MCGSCNNSTNSDRWSGFWERKSSREAWSRACIVERITGRTIQISSGSGLLAVEVIDDTVEAEVDGTDPNLKIDEAVKKSVDAETEKFLFPSEFSIAKAVVAALMLLLATLLAEALDHEF</sequence>
<evidence type="ECO:0000313" key="3">
    <source>
        <dbReference type="Proteomes" id="UP001164929"/>
    </source>
</evidence>
<evidence type="ECO:0000313" key="2">
    <source>
        <dbReference type="EMBL" id="KAJ6976930.1"/>
    </source>
</evidence>
<comment type="caution">
    <text evidence="2">The sequence shown here is derived from an EMBL/GenBank/DDBJ whole genome shotgun (WGS) entry which is preliminary data.</text>
</comment>
<name>A0AAD6M184_9ROSI</name>
<reference evidence="2" key="1">
    <citation type="journal article" date="2023" name="Mol. Ecol. Resour.">
        <title>Chromosome-level genome assembly of a triploid poplar Populus alba 'Berolinensis'.</title>
        <authorList>
            <person name="Chen S."/>
            <person name="Yu Y."/>
            <person name="Wang X."/>
            <person name="Wang S."/>
            <person name="Zhang T."/>
            <person name="Zhou Y."/>
            <person name="He R."/>
            <person name="Meng N."/>
            <person name="Wang Y."/>
            <person name="Liu W."/>
            <person name="Liu Z."/>
            <person name="Liu J."/>
            <person name="Guo Q."/>
            <person name="Huang H."/>
            <person name="Sederoff R.R."/>
            <person name="Wang G."/>
            <person name="Qu G."/>
            <person name="Chen S."/>
        </authorList>
    </citation>
    <scope>NUCLEOTIDE SEQUENCE</scope>
    <source>
        <strain evidence="2">SC-2020</strain>
    </source>
</reference>
<evidence type="ECO:0000256" key="1">
    <source>
        <dbReference type="SAM" id="Phobius"/>
    </source>
</evidence>
<gene>
    <name evidence="2" type="ORF">NC653_028950</name>
</gene>
<proteinExistence type="predicted"/>
<dbReference type="Proteomes" id="UP001164929">
    <property type="component" value="Chromosome 12"/>
</dbReference>
<keyword evidence="1" id="KW-0472">Membrane</keyword>
<protein>
    <submittedName>
        <fullName evidence="2">Uncharacterized protein</fullName>
    </submittedName>
</protein>
<keyword evidence="3" id="KW-1185">Reference proteome</keyword>
<keyword evidence="1" id="KW-0812">Transmembrane</keyword>